<dbReference type="AlphaFoldDB" id="A0AAV2FU56"/>
<keyword evidence="3" id="KW-1185">Reference proteome</keyword>
<protein>
    <submittedName>
        <fullName evidence="2">Uncharacterized protein</fullName>
    </submittedName>
</protein>
<organism evidence="2 3">
    <name type="scientific">Linum trigynum</name>
    <dbReference type="NCBI Taxonomy" id="586398"/>
    <lineage>
        <taxon>Eukaryota</taxon>
        <taxon>Viridiplantae</taxon>
        <taxon>Streptophyta</taxon>
        <taxon>Embryophyta</taxon>
        <taxon>Tracheophyta</taxon>
        <taxon>Spermatophyta</taxon>
        <taxon>Magnoliopsida</taxon>
        <taxon>eudicotyledons</taxon>
        <taxon>Gunneridae</taxon>
        <taxon>Pentapetalae</taxon>
        <taxon>rosids</taxon>
        <taxon>fabids</taxon>
        <taxon>Malpighiales</taxon>
        <taxon>Linaceae</taxon>
        <taxon>Linum</taxon>
    </lineage>
</organism>
<feature type="region of interest" description="Disordered" evidence="1">
    <location>
        <begin position="122"/>
        <end position="150"/>
    </location>
</feature>
<evidence type="ECO:0000313" key="3">
    <source>
        <dbReference type="Proteomes" id="UP001497516"/>
    </source>
</evidence>
<evidence type="ECO:0000313" key="2">
    <source>
        <dbReference type="EMBL" id="CAL1401482.1"/>
    </source>
</evidence>
<proteinExistence type="predicted"/>
<gene>
    <name evidence="2" type="ORF">LTRI10_LOCUS41535</name>
</gene>
<accession>A0AAV2FU56</accession>
<name>A0AAV2FU56_9ROSI</name>
<sequence length="180" mass="20221">MEAICSVPTQGKVGRGLTSSRGDRRCCWEREGRLFRRCWRRGFVRWRGSNESSGGRGRWRPAVGSLRRWRIASLQLDFADWRKDSPSLLPVADAVVAAASLLTQARERDRVRRRNCFPPVSLPGSVSTAKNPGVAKGRRRADRAAQQPRRGPSFSLLAFARRLNLKFQGERCNGDDGEIG</sequence>
<dbReference type="Proteomes" id="UP001497516">
    <property type="component" value="Chromosome 7"/>
</dbReference>
<evidence type="ECO:0000256" key="1">
    <source>
        <dbReference type="SAM" id="MobiDB-lite"/>
    </source>
</evidence>
<dbReference type="EMBL" id="OZ034820">
    <property type="protein sequence ID" value="CAL1401482.1"/>
    <property type="molecule type" value="Genomic_DNA"/>
</dbReference>
<reference evidence="2 3" key="1">
    <citation type="submission" date="2024-04" db="EMBL/GenBank/DDBJ databases">
        <authorList>
            <person name="Fracassetti M."/>
        </authorList>
    </citation>
    <scope>NUCLEOTIDE SEQUENCE [LARGE SCALE GENOMIC DNA]</scope>
</reference>